<dbReference type="Proteomes" id="UP000002059">
    <property type="component" value="Partially assembled WGS sequence"/>
</dbReference>
<evidence type="ECO:0000313" key="2">
    <source>
        <dbReference type="EMBL" id="KGQ01333.1"/>
    </source>
</evidence>
<evidence type="ECO:0000256" key="1">
    <source>
        <dbReference type="SAM" id="MobiDB-lite"/>
    </source>
</evidence>
<reference evidence="2 3" key="1">
    <citation type="journal article" date="2011" name="PLoS Genet.">
        <title>Comparative genomic analysis of human fungal pathogens causing paracoccidioidomycosis.</title>
        <authorList>
            <person name="Desjardins C.A."/>
            <person name="Champion M.D."/>
            <person name="Holder J.W."/>
            <person name="Muszewska A."/>
            <person name="Goldberg J."/>
            <person name="Bailao A.M."/>
            <person name="Brigido M.M."/>
            <person name="Ferreira M.E."/>
            <person name="Garcia A.M."/>
            <person name="Grynberg M."/>
            <person name="Gujja S."/>
            <person name="Heiman D.I."/>
            <person name="Henn M.R."/>
            <person name="Kodira C.D."/>
            <person name="Leon-Narvaez H."/>
            <person name="Longo L.V."/>
            <person name="Ma L.J."/>
            <person name="Malavazi I."/>
            <person name="Matsuo A.L."/>
            <person name="Morais F.V."/>
            <person name="Pereira M."/>
            <person name="Rodriguez-Brito S."/>
            <person name="Sakthikumar S."/>
            <person name="Salem-Izacc S.M."/>
            <person name="Sykes S.M."/>
            <person name="Teixeira M.M."/>
            <person name="Vallejo M.C."/>
            <person name="Walter M.E."/>
            <person name="Yandava C."/>
            <person name="Young S."/>
            <person name="Zeng Q."/>
            <person name="Zucker J."/>
            <person name="Felipe M.S."/>
            <person name="Goldman G.H."/>
            <person name="Haas B.J."/>
            <person name="McEwen J.G."/>
            <person name="Nino-Vega G."/>
            <person name="Puccia R."/>
            <person name="San-Blas G."/>
            <person name="Soares C.M."/>
            <person name="Birren B.W."/>
            <person name="Cuomo C.A."/>
        </authorList>
    </citation>
    <scope>NUCLEOTIDE SEQUENCE [LARGE SCALE GENOMIC DNA]</scope>
    <source>
        <strain evidence="3">ATCC MYA-826 / Pb01</strain>
    </source>
</reference>
<dbReference type="eggNOG" id="ENOG502RMFJ">
    <property type="taxonomic scope" value="Eukaryota"/>
</dbReference>
<protein>
    <submittedName>
        <fullName evidence="2">Uncharacterized protein</fullName>
    </submittedName>
</protein>
<name>A0A0A2V1F6_PARBA</name>
<dbReference type="EMBL" id="KN294003">
    <property type="protein sequence ID" value="KGQ01333.1"/>
    <property type="molecule type" value="Genomic_DNA"/>
</dbReference>
<accession>A0A0A2V1F6</accession>
<proteinExistence type="predicted"/>
<dbReference type="HOGENOM" id="CLU_2134263_0_0_1"/>
<feature type="region of interest" description="Disordered" evidence="1">
    <location>
        <begin position="1"/>
        <end position="20"/>
    </location>
</feature>
<sequence>MLLPSIFAGDAPQSPPTWPIPYPRAGPASPPIRAGKVSIYAIAYRSKFRPCLWRQQNTHVGIARSRRACPRLCHSRQQRWRPVQTQPDKRTAGAARLVQGHWVEWEETQATRR</sequence>
<dbReference type="VEuPathDB" id="FungiDB:PAAG_11910"/>
<organism evidence="2 3">
    <name type="scientific">Paracoccidioides lutzii (strain ATCC MYA-826 / Pb01)</name>
    <name type="common">Paracoccidioides brasiliensis</name>
    <dbReference type="NCBI Taxonomy" id="502779"/>
    <lineage>
        <taxon>Eukaryota</taxon>
        <taxon>Fungi</taxon>
        <taxon>Dikarya</taxon>
        <taxon>Ascomycota</taxon>
        <taxon>Pezizomycotina</taxon>
        <taxon>Eurotiomycetes</taxon>
        <taxon>Eurotiomycetidae</taxon>
        <taxon>Onygenales</taxon>
        <taxon>Ajellomycetaceae</taxon>
        <taxon>Paracoccidioides</taxon>
    </lineage>
</organism>
<dbReference type="RefSeq" id="XP_015702866.1">
    <property type="nucleotide sequence ID" value="XM_015847476.1"/>
</dbReference>
<dbReference type="GeneID" id="26970748"/>
<keyword evidence="3" id="KW-1185">Reference proteome</keyword>
<gene>
    <name evidence="2" type="ORF">PAAG_11910</name>
</gene>
<dbReference type="AlphaFoldDB" id="A0A0A2V1F6"/>
<dbReference type="KEGG" id="pbl:PAAG_11910"/>
<evidence type="ECO:0000313" key="3">
    <source>
        <dbReference type="Proteomes" id="UP000002059"/>
    </source>
</evidence>